<gene>
    <name evidence="3" type="ORF">EST54_18930</name>
</gene>
<feature type="transmembrane region" description="Helical" evidence="2">
    <location>
        <begin position="6"/>
        <end position="29"/>
    </location>
</feature>
<evidence type="ECO:0000313" key="4">
    <source>
        <dbReference type="Proteomes" id="UP000289482"/>
    </source>
</evidence>
<comment type="caution">
    <text evidence="3">The sequence shown here is derived from an EMBL/GenBank/DDBJ whole genome shotgun (WGS) entry which is preliminary data.</text>
</comment>
<evidence type="ECO:0000256" key="1">
    <source>
        <dbReference type="SAM" id="MobiDB-lite"/>
    </source>
</evidence>
<feature type="transmembrane region" description="Helical" evidence="2">
    <location>
        <begin position="127"/>
        <end position="148"/>
    </location>
</feature>
<organism evidence="3 4">
    <name type="scientific">Streptomyces sioyaensis</name>
    <dbReference type="NCBI Taxonomy" id="67364"/>
    <lineage>
        <taxon>Bacteria</taxon>
        <taxon>Bacillati</taxon>
        <taxon>Actinomycetota</taxon>
        <taxon>Actinomycetes</taxon>
        <taxon>Kitasatosporales</taxon>
        <taxon>Streptomycetaceae</taxon>
        <taxon>Streptomyces</taxon>
    </lineage>
</organism>
<accession>A0A4Q1R0X7</accession>
<keyword evidence="2" id="KW-0472">Membrane</keyword>
<dbReference type="RefSeq" id="WP_129248826.1">
    <property type="nucleotide sequence ID" value="NZ_JABZEL010000015.1"/>
</dbReference>
<keyword evidence="2" id="KW-0812">Transmembrane</keyword>
<reference evidence="3 4" key="1">
    <citation type="submission" date="2019-01" db="EMBL/GenBank/DDBJ databases">
        <title>Draft genome sequences of the type strain Streptomyces sioyaensis DSM 40032 and its novel strain, TM32, a thermotolerant antibiotics-producing actinobacterium.</title>
        <authorList>
            <person name="Nakaew N."/>
            <person name="Lumyong S."/>
            <person name="Sloan W.T."/>
            <person name="Sungthong R."/>
        </authorList>
    </citation>
    <scope>NUCLEOTIDE SEQUENCE [LARGE SCALE GENOMIC DNA]</scope>
    <source>
        <strain evidence="3 4">DSM 40032</strain>
    </source>
</reference>
<keyword evidence="2" id="KW-1133">Transmembrane helix</keyword>
<evidence type="ECO:0000313" key="3">
    <source>
        <dbReference type="EMBL" id="RXS65348.1"/>
    </source>
</evidence>
<dbReference type="GeneID" id="95780016"/>
<dbReference type="EMBL" id="SDIF01000052">
    <property type="protein sequence ID" value="RXS65348.1"/>
    <property type="molecule type" value="Genomic_DNA"/>
</dbReference>
<keyword evidence="4" id="KW-1185">Reference proteome</keyword>
<feature type="transmembrane region" description="Helical" evidence="2">
    <location>
        <begin position="160"/>
        <end position="182"/>
    </location>
</feature>
<dbReference type="Proteomes" id="UP000289482">
    <property type="component" value="Unassembled WGS sequence"/>
</dbReference>
<protein>
    <submittedName>
        <fullName evidence="3">Uncharacterized protein</fullName>
    </submittedName>
</protein>
<feature type="compositionally biased region" description="Basic and acidic residues" evidence="1">
    <location>
        <begin position="202"/>
        <end position="212"/>
    </location>
</feature>
<dbReference type="AlphaFoldDB" id="A0A4Q1R0X7"/>
<feature type="region of interest" description="Disordered" evidence="1">
    <location>
        <begin position="187"/>
        <end position="224"/>
    </location>
</feature>
<sequence>MTGNQILSAVVALLAPLLTGAMGVLGILLKDRRKEKNRDHRLRRKIEIGQAEVQFIQEWLQARQQLGPLGQESRAAQEWLDRCYAEVESVQEEVSQGEVAPQKQIPVLRRLLLLRSLQGLSAQIWRIIYYVAFLGFNVYVVTVVVGFVQWIRGVPGASDLVGGSAILAILVMLCASAARAAAIRSDGEARKPAMPLGWPPRNVEDRSPRKTEQAQSWRTPYGDS</sequence>
<name>A0A4Q1R0X7_9ACTN</name>
<proteinExistence type="predicted"/>
<evidence type="ECO:0000256" key="2">
    <source>
        <dbReference type="SAM" id="Phobius"/>
    </source>
</evidence>